<sequence length="73" mass="7828">MKRDIFPLLCLSRLILTLFGRPRPPSCPASASYSTLREPGLGFLRQTSHPDGIHSEQAVRMGAGTDACSTALG</sequence>
<reference evidence="3" key="1">
    <citation type="journal article" date="2023" name="bioRxiv">
        <title>Complete genome of the Medicago anthracnose fungus, Colletotrichum destructivum, reveals a mini-chromosome-like region within a core chromosome.</title>
        <authorList>
            <person name="Lapalu N."/>
            <person name="Simon A."/>
            <person name="Lu A."/>
            <person name="Plaumann P.-L."/>
            <person name="Amselem J."/>
            <person name="Pigne S."/>
            <person name="Auger A."/>
            <person name="Koch C."/>
            <person name="Dallery J.-F."/>
            <person name="O'Connell R.J."/>
        </authorList>
    </citation>
    <scope>NUCLEOTIDE SEQUENCE [LARGE SCALE GENOMIC DNA]</scope>
    <source>
        <strain evidence="3">CBS 520.97</strain>
    </source>
</reference>
<dbReference type="EMBL" id="CP137306">
    <property type="protein sequence ID" value="WQF78157.1"/>
    <property type="molecule type" value="Genomic_DNA"/>
</dbReference>
<keyword evidence="1" id="KW-0732">Signal</keyword>
<evidence type="ECO:0008006" key="4">
    <source>
        <dbReference type="Google" id="ProtNLM"/>
    </source>
</evidence>
<dbReference type="AlphaFoldDB" id="A0AAX4I4C1"/>
<name>A0AAX4I4C1_9PEZI</name>
<protein>
    <recommendedName>
        <fullName evidence="4">Secreted protein</fullName>
    </recommendedName>
</protein>
<dbReference type="GeneID" id="87939674"/>
<accession>A0AAX4I4C1</accession>
<organism evidence="2 3">
    <name type="scientific">Colletotrichum destructivum</name>
    <dbReference type="NCBI Taxonomy" id="34406"/>
    <lineage>
        <taxon>Eukaryota</taxon>
        <taxon>Fungi</taxon>
        <taxon>Dikarya</taxon>
        <taxon>Ascomycota</taxon>
        <taxon>Pezizomycotina</taxon>
        <taxon>Sordariomycetes</taxon>
        <taxon>Hypocreomycetidae</taxon>
        <taxon>Glomerellales</taxon>
        <taxon>Glomerellaceae</taxon>
        <taxon>Colletotrichum</taxon>
        <taxon>Colletotrichum destructivum species complex</taxon>
    </lineage>
</organism>
<keyword evidence="3" id="KW-1185">Reference proteome</keyword>
<evidence type="ECO:0000256" key="1">
    <source>
        <dbReference type="SAM" id="SignalP"/>
    </source>
</evidence>
<feature type="chain" id="PRO_5043870083" description="Secreted protein" evidence="1">
    <location>
        <begin position="21"/>
        <end position="73"/>
    </location>
</feature>
<dbReference type="Proteomes" id="UP001322277">
    <property type="component" value="Chromosome 2"/>
</dbReference>
<feature type="signal peptide" evidence="1">
    <location>
        <begin position="1"/>
        <end position="20"/>
    </location>
</feature>
<gene>
    <name evidence="2" type="ORF">CDEST_03171</name>
</gene>
<evidence type="ECO:0000313" key="2">
    <source>
        <dbReference type="EMBL" id="WQF78157.1"/>
    </source>
</evidence>
<evidence type="ECO:0000313" key="3">
    <source>
        <dbReference type="Proteomes" id="UP001322277"/>
    </source>
</evidence>
<proteinExistence type="predicted"/>
<dbReference type="KEGG" id="cdet:87939674"/>
<dbReference type="RefSeq" id="XP_062775381.1">
    <property type="nucleotide sequence ID" value="XM_062919330.1"/>
</dbReference>